<evidence type="ECO:0008006" key="3">
    <source>
        <dbReference type="Google" id="ProtNLM"/>
    </source>
</evidence>
<gene>
    <name evidence="1" type="ORF">BIY37_08890</name>
</gene>
<dbReference type="Proteomes" id="UP000242219">
    <property type="component" value="Unassembled WGS sequence"/>
</dbReference>
<proteinExistence type="predicted"/>
<accession>A0A1V6LZ11</accession>
<comment type="caution">
    <text evidence="1">The sequence shown here is derived from an EMBL/GenBank/DDBJ whole genome shotgun (WGS) entry which is preliminary data.</text>
</comment>
<dbReference type="SUPFAM" id="SSF53098">
    <property type="entry name" value="Ribonuclease H-like"/>
    <property type="match status" value="1"/>
</dbReference>
<protein>
    <recommendedName>
        <fullName evidence="3">Transposase IS4-like domain-containing protein</fullName>
    </recommendedName>
</protein>
<dbReference type="EMBL" id="MJUW02000096">
    <property type="protein sequence ID" value="OQD45370.1"/>
    <property type="molecule type" value="Genomic_DNA"/>
</dbReference>
<organism evidence="1 2">
    <name type="scientific">Candidatus Brocadia sapporoensis</name>
    <dbReference type="NCBI Taxonomy" id="392547"/>
    <lineage>
        <taxon>Bacteria</taxon>
        <taxon>Pseudomonadati</taxon>
        <taxon>Planctomycetota</taxon>
        <taxon>Candidatus Brocadiia</taxon>
        <taxon>Candidatus Brocadiales</taxon>
        <taxon>Candidatus Brocadiaceae</taxon>
        <taxon>Candidatus Brocadia</taxon>
    </lineage>
</organism>
<keyword evidence="2" id="KW-1185">Reference proteome</keyword>
<evidence type="ECO:0000313" key="2">
    <source>
        <dbReference type="Proteomes" id="UP000242219"/>
    </source>
</evidence>
<dbReference type="InterPro" id="IPR012337">
    <property type="entry name" value="RNaseH-like_sf"/>
</dbReference>
<dbReference type="AlphaFoldDB" id="A0A1V6LZ11"/>
<evidence type="ECO:0000313" key="1">
    <source>
        <dbReference type="EMBL" id="OQD45370.1"/>
    </source>
</evidence>
<sequence length="182" mass="21085">MVFLYQSSCQLIGGQSHDEDWDILKTLLPNDWKSLAVDTNALKGLRKDKSEEAIKIVHKKLKRHTSKKGIELKPETFIYAKYAIVFATFPGNQFTAFDILEWYRILWQIELAFKRFKQIAQFGYLPKYDDDSSKSWLYGKLFAVLLTERLIDFAKSFPPGIHHVPVRGLKANGVNLLLCFIK</sequence>
<name>A0A1V6LZ11_9BACT</name>
<reference evidence="1 2" key="1">
    <citation type="journal article" date="2016" name="Genome Announc.">
        <title>Draft Genome Sequence of the Anaerobic Ammonium-Oxidizing Bacterium 'Candidatus Brocadia sp. 40'.</title>
        <authorList>
            <person name="Ali M."/>
            <person name="Haroon M.F."/>
            <person name="Narita Y."/>
            <person name="Zhang L."/>
            <person name="Rangel Shaw D."/>
            <person name="Okabe S."/>
            <person name="Saikaly P.E."/>
        </authorList>
    </citation>
    <scope>NUCLEOTIDE SEQUENCE [LARGE SCALE GENOMIC DNA]</scope>
    <source>
        <strain evidence="1 2">40</strain>
    </source>
</reference>